<protein>
    <submittedName>
        <fullName evidence="1">Uncharacterized protein</fullName>
    </submittedName>
</protein>
<keyword evidence="2" id="KW-1185">Reference proteome</keyword>
<gene>
    <name evidence="1" type="ORF">QPJ95_10660</name>
</gene>
<name>A0A9Y2P8W2_9RHOB</name>
<dbReference type="AlphaFoldDB" id="A0A9Y2P8W2"/>
<dbReference type="KEGG" id="ppso:QPJ95_10660"/>
<proteinExistence type="predicted"/>
<reference evidence="1 2" key="1">
    <citation type="submission" date="2023-06" db="EMBL/GenBank/DDBJ databases">
        <title>Parasedimentitalea psychrophila sp. nov., a psychrophilic bacterium isolated from deep-sea sediment.</title>
        <authorList>
            <person name="Li A."/>
        </authorList>
    </citation>
    <scope>NUCLEOTIDE SEQUENCE [LARGE SCALE GENOMIC DNA]</scope>
    <source>
        <strain evidence="1 2">QS115</strain>
    </source>
</reference>
<accession>A0A9Y2P8W2</accession>
<sequence length="148" mass="16075">MADAIAAGWRCCEIDALVNRMAYNLPDATAAYLVSKAGPAANDTQAPASRITPTEGASLPIREDAAVSAGIVDGFEAWKTPQGEPYITLRRKGHFEHWATGAKTFRDYLAYQHYVSEGKAPSNSALDDKRRMFEGVAKFEGEGNPPRN</sequence>
<organism evidence="1 2">
    <name type="scientific">Parasedimentitalea psychrophila</name>
    <dbReference type="NCBI Taxonomy" id="2997337"/>
    <lineage>
        <taxon>Bacteria</taxon>
        <taxon>Pseudomonadati</taxon>
        <taxon>Pseudomonadota</taxon>
        <taxon>Alphaproteobacteria</taxon>
        <taxon>Rhodobacterales</taxon>
        <taxon>Paracoccaceae</taxon>
        <taxon>Parasedimentitalea</taxon>
    </lineage>
</organism>
<dbReference type="Proteomes" id="UP001238334">
    <property type="component" value="Chromosome"/>
</dbReference>
<evidence type="ECO:0000313" key="2">
    <source>
        <dbReference type="Proteomes" id="UP001238334"/>
    </source>
</evidence>
<dbReference type="EMBL" id="CP127247">
    <property type="protein sequence ID" value="WIY27330.1"/>
    <property type="molecule type" value="Genomic_DNA"/>
</dbReference>
<evidence type="ECO:0000313" key="1">
    <source>
        <dbReference type="EMBL" id="WIY27330.1"/>
    </source>
</evidence>
<dbReference type="RefSeq" id="WP_286018259.1">
    <property type="nucleotide sequence ID" value="NZ_CP127247.1"/>
</dbReference>